<dbReference type="Proteomes" id="UP000467193">
    <property type="component" value="Chromosome"/>
</dbReference>
<sequence>MLDGGMETLTEKYIDAVNNADLAGLIALFEPTATLSQKGRLYEGTDQIADFYRELWLPGPSAHEVERQFVDGNAVIVQFKAVSPTGEIRHAVDVFIVKGNLFESLEIYYR</sequence>
<dbReference type="KEGG" id="msei:MSEDJ_11830"/>
<evidence type="ECO:0000313" key="3">
    <source>
        <dbReference type="Proteomes" id="UP000467193"/>
    </source>
</evidence>
<dbReference type="AlphaFoldDB" id="A0A7I7QM63"/>
<gene>
    <name evidence="2" type="ORF">MSEDJ_11830</name>
</gene>
<dbReference type="InterPro" id="IPR037401">
    <property type="entry name" value="SnoaL-like"/>
</dbReference>
<feature type="domain" description="SnoaL-like" evidence="1">
    <location>
        <begin position="11"/>
        <end position="95"/>
    </location>
</feature>
<dbReference type="SUPFAM" id="SSF54427">
    <property type="entry name" value="NTF2-like"/>
    <property type="match status" value="1"/>
</dbReference>
<protein>
    <recommendedName>
        <fullName evidence="1">SnoaL-like domain-containing protein</fullName>
    </recommendedName>
</protein>
<reference evidence="2 3" key="1">
    <citation type="journal article" date="2019" name="Emerg. Microbes Infect.">
        <title>Comprehensive subspecies identification of 175 nontuberculous mycobacteria species based on 7547 genomic profiles.</title>
        <authorList>
            <person name="Matsumoto Y."/>
            <person name="Kinjo T."/>
            <person name="Motooka D."/>
            <person name="Nabeya D."/>
            <person name="Jung N."/>
            <person name="Uechi K."/>
            <person name="Horii T."/>
            <person name="Iida T."/>
            <person name="Fujita J."/>
            <person name="Nakamura S."/>
        </authorList>
    </citation>
    <scope>NUCLEOTIDE SEQUENCE [LARGE SCALE GENOMIC DNA]</scope>
    <source>
        <strain evidence="2 3">JCM 17899</strain>
    </source>
</reference>
<accession>A0A7I7QM63</accession>
<organism evidence="2 3">
    <name type="scientific">Mycolicibacterium sediminis</name>
    <dbReference type="NCBI Taxonomy" id="1286180"/>
    <lineage>
        <taxon>Bacteria</taxon>
        <taxon>Bacillati</taxon>
        <taxon>Actinomycetota</taxon>
        <taxon>Actinomycetes</taxon>
        <taxon>Mycobacteriales</taxon>
        <taxon>Mycobacteriaceae</taxon>
        <taxon>Mycolicibacterium</taxon>
    </lineage>
</organism>
<name>A0A7I7QM63_9MYCO</name>
<evidence type="ECO:0000259" key="1">
    <source>
        <dbReference type="Pfam" id="PF12680"/>
    </source>
</evidence>
<dbReference type="Pfam" id="PF12680">
    <property type="entry name" value="SnoaL_2"/>
    <property type="match status" value="1"/>
</dbReference>
<dbReference type="InterPro" id="IPR032710">
    <property type="entry name" value="NTF2-like_dom_sf"/>
</dbReference>
<dbReference type="EMBL" id="AP022588">
    <property type="protein sequence ID" value="BBY27087.1"/>
    <property type="molecule type" value="Genomic_DNA"/>
</dbReference>
<keyword evidence="3" id="KW-1185">Reference proteome</keyword>
<evidence type="ECO:0000313" key="2">
    <source>
        <dbReference type="EMBL" id="BBY27087.1"/>
    </source>
</evidence>
<dbReference type="Gene3D" id="3.10.450.50">
    <property type="match status" value="1"/>
</dbReference>
<proteinExistence type="predicted"/>